<organism evidence="2 3">
    <name type="scientific">Nonomuraea mangrovi</name>
    <dbReference type="NCBI Taxonomy" id="2316207"/>
    <lineage>
        <taxon>Bacteria</taxon>
        <taxon>Bacillati</taxon>
        <taxon>Actinomycetota</taxon>
        <taxon>Actinomycetes</taxon>
        <taxon>Streptosporangiales</taxon>
        <taxon>Streptosporangiaceae</taxon>
        <taxon>Nonomuraea</taxon>
    </lineage>
</organism>
<gene>
    <name evidence="2" type="ORF">ACFSKW_04890</name>
</gene>
<sequence length="211" mass="22312">MADIRELYLTAAASAVALLRDPAVAVAWRKPSALTEFTVAGLAGHLAQQLFRVEAALGAEVTNAVIPLGEHYSRSAWVTAGLGHESNVSIRRGGEDAAAEGPEALVARAQANLDQLTAALRDESGDRALGLPWAQWSLTLDDFLLTRLVELVVHSDDLAASIGIPTPELPQDVVDPVVDLLARLAVHRHGPTAVIRALSRAERAPATISAF</sequence>
<dbReference type="EMBL" id="JBHUFV010000005">
    <property type="protein sequence ID" value="MFD1930812.1"/>
    <property type="molecule type" value="Genomic_DNA"/>
</dbReference>
<dbReference type="Gene3D" id="1.20.120.450">
    <property type="entry name" value="dinb family like domain"/>
    <property type="match status" value="1"/>
</dbReference>
<feature type="domain" description="Mycothiol-dependent maleylpyruvate isomerase metal-binding" evidence="1">
    <location>
        <begin position="10"/>
        <end position="159"/>
    </location>
</feature>
<dbReference type="GO" id="GO:0016853">
    <property type="term" value="F:isomerase activity"/>
    <property type="evidence" value="ECO:0007669"/>
    <property type="project" value="UniProtKB-KW"/>
</dbReference>
<name>A0ABW4SML5_9ACTN</name>
<reference evidence="3" key="1">
    <citation type="journal article" date="2019" name="Int. J. Syst. Evol. Microbiol.">
        <title>The Global Catalogue of Microorganisms (GCM) 10K type strain sequencing project: providing services to taxonomists for standard genome sequencing and annotation.</title>
        <authorList>
            <consortium name="The Broad Institute Genomics Platform"/>
            <consortium name="The Broad Institute Genome Sequencing Center for Infectious Disease"/>
            <person name="Wu L."/>
            <person name="Ma J."/>
        </authorList>
    </citation>
    <scope>NUCLEOTIDE SEQUENCE [LARGE SCALE GENOMIC DNA]</scope>
    <source>
        <strain evidence="3">ICMP 6774ER</strain>
    </source>
</reference>
<dbReference type="InterPro" id="IPR024344">
    <property type="entry name" value="MDMPI_metal-binding"/>
</dbReference>
<evidence type="ECO:0000313" key="3">
    <source>
        <dbReference type="Proteomes" id="UP001597368"/>
    </source>
</evidence>
<protein>
    <submittedName>
        <fullName evidence="2">Maleylpyruvate isomerase N-terminal domain-containing protein</fullName>
    </submittedName>
</protein>
<evidence type="ECO:0000313" key="2">
    <source>
        <dbReference type="EMBL" id="MFD1930812.1"/>
    </source>
</evidence>
<dbReference type="RefSeq" id="WP_379569560.1">
    <property type="nucleotide sequence ID" value="NZ_JBHUFV010000005.1"/>
</dbReference>
<accession>A0ABW4SML5</accession>
<keyword evidence="3" id="KW-1185">Reference proteome</keyword>
<keyword evidence="2" id="KW-0413">Isomerase</keyword>
<dbReference type="InterPro" id="IPR034660">
    <property type="entry name" value="DinB/YfiT-like"/>
</dbReference>
<dbReference type="Pfam" id="PF11716">
    <property type="entry name" value="MDMPI_N"/>
    <property type="match status" value="1"/>
</dbReference>
<comment type="caution">
    <text evidence="2">The sequence shown here is derived from an EMBL/GenBank/DDBJ whole genome shotgun (WGS) entry which is preliminary data.</text>
</comment>
<evidence type="ECO:0000259" key="1">
    <source>
        <dbReference type="Pfam" id="PF11716"/>
    </source>
</evidence>
<dbReference type="Proteomes" id="UP001597368">
    <property type="component" value="Unassembled WGS sequence"/>
</dbReference>
<dbReference type="SUPFAM" id="SSF109854">
    <property type="entry name" value="DinB/YfiT-like putative metalloenzymes"/>
    <property type="match status" value="1"/>
</dbReference>
<proteinExistence type="predicted"/>